<gene>
    <name evidence="2" type="ORF">MOO46_06590</name>
</gene>
<evidence type="ECO:0000313" key="2">
    <source>
        <dbReference type="EMBL" id="UQS84906.1"/>
    </source>
</evidence>
<dbReference type="InterPro" id="IPR007492">
    <property type="entry name" value="LytTR_DNA-bd_dom"/>
</dbReference>
<dbReference type="PANTHER" id="PTHR37299">
    <property type="entry name" value="TRANSCRIPTIONAL REGULATOR-RELATED"/>
    <property type="match status" value="1"/>
</dbReference>
<evidence type="ECO:0000259" key="1">
    <source>
        <dbReference type="PROSITE" id="PS50930"/>
    </source>
</evidence>
<sequence length="153" mass="17428">MNIDFHQDETLAENDIKVLVSANKLSPQVINLLNQLNELNDSINENKVLPVSTDDRVVMLPFDNIIGIEVYGNELTIYSIEQEYTTNGKLKSVLNNLKPYHFIQISRSAIINLDHLKSMETAFSGSMTAFLTNDLKLNVSRKYLPELKRSLKM</sequence>
<organism evidence="2 3">
    <name type="scientific">Apilactobacillus apisilvae</name>
    <dbReference type="NCBI Taxonomy" id="2923364"/>
    <lineage>
        <taxon>Bacteria</taxon>
        <taxon>Bacillati</taxon>
        <taxon>Bacillota</taxon>
        <taxon>Bacilli</taxon>
        <taxon>Lactobacillales</taxon>
        <taxon>Lactobacillaceae</taxon>
        <taxon>Apilactobacillus</taxon>
    </lineage>
</organism>
<dbReference type="PANTHER" id="PTHR37299:SF1">
    <property type="entry name" value="STAGE 0 SPORULATION PROTEIN A HOMOLOG"/>
    <property type="match status" value="1"/>
</dbReference>
<dbReference type="Proteomes" id="UP000831859">
    <property type="component" value="Chromosome"/>
</dbReference>
<accession>A0ABY4PHG3</accession>
<dbReference type="RefSeq" id="WP_249510886.1">
    <property type="nucleotide sequence ID" value="NZ_CP093362.1"/>
</dbReference>
<dbReference type="EMBL" id="CP093362">
    <property type="protein sequence ID" value="UQS84906.1"/>
    <property type="molecule type" value="Genomic_DNA"/>
</dbReference>
<dbReference type="Gene3D" id="2.40.50.1020">
    <property type="entry name" value="LytTr DNA-binding domain"/>
    <property type="match status" value="1"/>
</dbReference>
<dbReference type="InterPro" id="IPR046947">
    <property type="entry name" value="LytR-like"/>
</dbReference>
<name>A0ABY4PHG3_9LACO</name>
<proteinExistence type="predicted"/>
<dbReference type="PROSITE" id="PS50930">
    <property type="entry name" value="HTH_LYTTR"/>
    <property type="match status" value="1"/>
</dbReference>
<feature type="domain" description="HTH LytTR-type" evidence="1">
    <location>
        <begin position="49"/>
        <end position="153"/>
    </location>
</feature>
<reference evidence="2 3" key="1">
    <citation type="journal article" date="2022" name="Int. J. Syst. Evol. Microbiol.">
        <title>Apilactobacillus apisilvae sp. nov., Nicolia spurrieriana gen. nov. sp. nov., Bombilactobacillus folatiphilus sp. nov. and Bombilactobacillus thymidiniphilus sp. nov., four new lactic acid bacterial isolates from stingless bees Tetragonula carbonaria and Austroplebeia australis.</title>
        <authorList>
            <person name="Oliphant S.A."/>
            <person name="Watson-Haigh N.S."/>
            <person name="Sumby K.M."/>
            <person name="Gardner J."/>
            <person name="Groom S."/>
            <person name="Jiranek V."/>
        </authorList>
    </citation>
    <scope>NUCLEOTIDE SEQUENCE [LARGE SCALE GENOMIC DNA]</scope>
    <source>
        <strain evidence="2 3">SG5_A10</strain>
    </source>
</reference>
<dbReference type="SMART" id="SM00850">
    <property type="entry name" value="LytTR"/>
    <property type="match status" value="1"/>
</dbReference>
<keyword evidence="3" id="KW-1185">Reference proteome</keyword>
<dbReference type="Pfam" id="PF04397">
    <property type="entry name" value="LytTR"/>
    <property type="match status" value="1"/>
</dbReference>
<protein>
    <submittedName>
        <fullName evidence="2">LytTR family transcriptional regulator</fullName>
    </submittedName>
</protein>
<evidence type="ECO:0000313" key="3">
    <source>
        <dbReference type="Proteomes" id="UP000831859"/>
    </source>
</evidence>